<reference evidence="3" key="1">
    <citation type="journal article" date="2019" name="Int. J. Syst. Evol. Microbiol.">
        <title>The Global Catalogue of Microorganisms (GCM) 10K type strain sequencing project: providing services to taxonomists for standard genome sequencing and annotation.</title>
        <authorList>
            <consortium name="The Broad Institute Genomics Platform"/>
            <consortium name="The Broad Institute Genome Sequencing Center for Infectious Disease"/>
            <person name="Wu L."/>
            <person name="Ma J."/>
        </authorList>
    </citation>
    <scope>NUCLEOTIDE SEQUENCE [LARGE SCALE GENOMIC DNA]</scope>
    <source>
        <strain evidence="3">CCUG 49339</strain>
    </source>
</reference>
<feature type="transmembrane region" description="Helical" evidence="1">
    <location>
        <begin position="21"/>
        <end position="39"/>
    </location>
</feature>
<feature type="transmembrane region" description="Helical" evidence="1">
    <location>
        <begin position="74"/>
        <end position="102"/>
    </location>
</feature>
<protein>
    <submittedName>
        <fullName evidence="2">Uncharacterized protein</fullName>
    </submittedName>
</protein>
<accession>A0ABW4LM80</accession>
<dbReference type="EMBL" id="JBHUEM010000005">
    <property type="protein sequence ID" value="MFD1736289.1"/>
    <property type="molecule type" value="Genomic_DNA"/>
</dbReference>
<keyword evidence="1" id="KW-1133">Transmembrane helix</keyword>
<evidence type="ECO:0000313" key="2">
    <source>
        <dbReference type="EMBL" id="MFD1736289.1"/>
    </source>
</evidence>
<gene>
    <name evidence="2" type="ORF">ACFSCX_06880</name>
</gene>
<keyword evidence="1" id="KW-0812">Transmembrane</keyword>
<evidence type="ECO:0000256" key="1">
    <source>
        <dbReference type="SAM" id="Phobius"/>
    </source>
</evidence>
<evidence type="ECO:0000313" key="3">
    <source>
        <dbReference type="Proteomes" id="UP001597214"/>
    </source>
</evidence>
<keyword evidence="1" id="KW-0472">Membrane</keyword>
<name>A0ABW4LM80_9BACI</name>
<keyword evidence="3" id="KW-1185">Reference proteome</keyword>
<feature type="transmembrane region" description="Helical" evidence="1">
    <location>
        <begin position="114"/>
        <end position="142"/>
    </location>
</feature>
<organism evidence="2 3">
    <name type="scientific">Bacillus salitolerans</name>
    <dbReference type="NCBI Taxonomy" id="1437434"/>
    <lineage>
        <taxon>Bacteria</taxon>
        <taxon>Bacillati</taxon>
        <taxon>Bacillota</taxon>
        <taxon>Bacilli</taxon>
        <taxon>Bacillales</taxon>
        <taxon>Bacillaceae</taxon>
        <taxon>Bacillus</taxon>
    </lineage>
</organism>
<comment type="caution">
    <text evidence="2">The sequence shown here is derived from an EMBL/GenBank/DDBJ whole genome shotgun (WGS) entry which is preliminary data.</text>
</comment>
<proteinExistence type="predicted"/>
<dbReference type="RefSeq" id="WP_377927437.1">
    <property type="nucleotide sequence ID" value="NZ_JBHUEM010000005.1"/>
</dbReference>
<dbReference type="Proteomes" id="UP001597214">
    <property type="component" value="Unassembled WGS sequence"/>
</dbReference>
<sequence>MINTILEGINIGLAYRRGKQTGAAGLLGFALFFLIAFSWKDYVYPFLEMIGLIGLAEQIGLIQEQPYMTALYVFLFWIFLCILLPLLGVVIGLPILLIIGLLSNTKYGGKIGLGILYVIFFSPLLILGAMIVVVILVLGLVIQPRSTIEYLKSKNPSYQKKTFIESGKHNEIFKEISAEDTFNRLNRIPTNGDNYYLIGLTSDHKWYVLLPSPYYFQDSIIGVRMKGILPSNGDRMDTSYEAVVNNVRFYDAFQMDMILQENTLKPTHIRRKEHLESDKPDIYRRPEKVKSTDIIQYFDVSELQEFMDFFSHIATSDYTVYMDKVQFEYIDERDAYISALLGDSQSKHYDNWLKDIQLMTASNTDVVSIMRYGRTNTWEGVSKEE</sequence>